<proteinExistence type="predicted"/>
<evidence type="ECO:0000313" key="1">
    <source>
        <dbReference type="EMBL" id="SVB64165.1"/>
    </source>
</evidence>
<gene>
    <name evidence="1" type="ORF">METZ01_LOCUS217019</name>
</gene>
<dbReference type="EMBL" id="UINC01050782">
    <property type="protein sequence ID" value="SVB64165.1"/>
    <property type="molecule type" value="Genomic_DNA"/>
</dbReference>
<sequence length="29" mass="3063">MDNYQLDHVGIAVLSIDASAPIFSQITGS</sequence>
<organism evidence="1">
    <name type="scientific">marine metagenome</name>
    <dbReference type="NCBI Taxonomy" id="408172"/>
    <lineage>
        <taxon>unclassified sequences</taxon>
        <taxon>metagenomes</taxon>
        <taxon>ecological metagenomes</taxon>
    </lineage>
</organism>
<accession>A0A382FNI5</accession>
<reference evidence="1" key="1">
    <citation type="submission" date="2018-05" db="EMBL/GenBank/DDBJ databases">
        <authorList>
            <person name="Lanie J.A."/>
            <person name="Ng W.-L."/>
            <person name="Kazmierczak K.M."/>
            <person name="Andrzejewski T.M."/>
            <person name="Davidsen T.M."/>
            <person name="Wayne K.J."/>
            <person name="Tettelin H."/>
            <person name="Glass J.I."/>
            <person name="Rusch D."/>
            <person name="Podicherti R."/>
            <person name="Tsui H.-C.T."/>
            <person name="Winkler M.E."/>
        </authorList>
    </citation>
    <scope>NUCLEOTIDE SEQUENCE</scope>
</reference>
<name>A0A382FNI5_9ZZZZ</name>
<protein>
    <submittedName>
        <fullName evidence="1">Uncharacterized protein</fullName>
    </submittedName>
</protein>
<feature type="non-terminal residue" evidence="1">
    <location>
        <position position="29"/>
    </location>
</feature>
<dbReference type="AlphaFoldDB" id="A0A382FNI5"/>